<proteinExistence type="predicted"/>
<dbReference type="AlphaFoldDB" id="A0A5E7TF93"/>
<gene>
    <name evidence="1" type="ORF">PS928_02273</name>
</gene>
<evidence type="ECO:0000313" key="1">
    <source>
        <dbReference type="EMBL" id="VVP97811.1"/>
    </source>
</evidence>
<dbReference type="EMBL" id="CABVJF010000007">
    <property type="protein sequence ID" value="VVP97811.1"/>
    <property type="molecule type" value="Genomic_DNA"/>
</dbReference>
<name>A0A5E7TF93_PSEFL</name>
<dbReference type="Proteomes" id="UP000381378">
    <property type="component" value="Unassembled WGS sequence"/>
</dbReference>
<accession>A0A5E7TF93</accession>
<evidence type="ECO:0000313" key="2">
    <source>
        <dbReference type="Proteomes" id="UP000381378"/>
    </source>
</evidence>
<sequence>MGPFLRHCRSELARDEPESVVFIQETRVIVNVHREQACSYSQR</sequence>
<reference evidence="1 2" key="1">
    <citation type="submission" date="2019-09" db="EMBL/GenBank/DDBJ databases">
        <authorList>
            <person name="Chandra G."/>
            <person name="Truman W A."/>
        </authorList>
    </citation>
    <scope>NUCLEOTIDE SEQUENCE [LARGE SCALE GENOMIC DNA]</scope>
    <source>
        <strain evidence="1">PS928</strain>
    </source>
</reference>
<organism evidence="1 2">
    <name type="scientific">Pseudomonas fluorescens</name>
    <dbReference type="NCBI Taxonomy" id="294"/>
    <lineage>
        <taxon>Bacteria</taxon>
        <taxon>Pseudomonadati</taxon>
        <taxon>Pseudomonadota</taxon>
        <taxon>Gammaproteobacteria</taxon>
        <taxon>Pseudomonadales</taxon>
        <taxon>Pseudomonadaceae</taxon>
        <taxon>Pseudomonas</taxon>
    </lineage>
</organism>
<protein>
    <submittedName>
        <fullName evidence="1">Uncharacterized protein</fullName>
    </submittedName>
</protein>